<comment type="caution">
    <text evidence="1">The sequence shown here is derived from an EMBL/GenBank/DDBJ whole genome shotgun (WGS) entry which is preliminary data.</text>
</comment>
<evidence type="ECO:0000313" key="2">
    <source>
        <dbReference type="Proteomes" id="UP000318102"/>
    </source>
</evidence>
<gene>
    <name evidence="1" type="ORF">FPZ44_24300</name>
</gene>
<name>A0A559IEH6_9BACL</name>
<evidence type="ECO:0008006" key="3">
    <source>
        <dbReference type="Google" id="ProtNLM"/>
    </source>
</evidence>
<proteinExistence type="predicted"/>
<dbReference type="InterPro" id="IPR029052">
    <property type="entry name" value="Metallo-depent_PP-like"/>
</dbReference>
<dbReference type="OrthoDB" id="1758285at2"/>
<protein>
    <recommendedName>
        <fullName evidence="3">Calcineurin-like phosphoesterase domain-containing protein</fullName>
    </recommendedName>
</protein>
<dbReference type="EMBL" id="VNJK01000006">
    <property type="protein sequence ID" value="TVX86064.1"/>
    <property type="molecule type" value="Genomic_DNA"/>
</dbReference>
<accession>A0A559IEH6</accession>
<dbReference type="Proteomes" id="UP000318102">
    <property type="component" value="Unassembled WGS sequence"/>
</dbReference>
<organism evidence="1 2">
    <name type="scientific">Paenibacillus agilis</name>
    <dbReference type="NCBI Taxonomy" id="3020863"/>
    <lineage>
        <taxon>Bacteria</taxon>
        <taxon>Bacillati</taxon>
        <taxon>Bacillota</taxon>
        <taxon>Bacilli</taxon>
        <taxon>Bacillales</taxon>
        <taxon>Paenibacillaceae</taxon>
        <taxon>Paenibacillus</taxon>
    </lineage>
</organism>
<dbReference type="RefSeq" id="WP_144994864.1">
    <property type="nucleotide sequence ID" value="NZ_VNJK01000006.1"/>
</dbReference>
<sequence>MRSYTNKEGEVVEVSQEHLDIAVQLKRELQMASPSHRTNWVTHQRLMQAEGFYDSEFSENYRQMIKSYQVSTGTIESREKQADLVADSKLNSIKEAVGEMYFTKREVQMESLKLGRLKREMTLFGVIAEQVREALLTELNEIIPNYTYKDRLPTSAGRMVVLLSDWHIGATVDNVKGNSFNFKIAQARVSKYLTRIKKIANYEGITEIDVVCMGDMTEHIAMRKVNQAHEAEFPLAVQIVKAYELIRDFIVNLSDEFNVTYRGIGGNHDRMNGDKGDNIDGDSTIFVINFMVKEFVEKSKAERLSYVEVDHINYSTSFIVNGYQMKFVHGDNEKGNKKLASHADIDNTNYNVLAMGHLHHHSVKEVGQNKYEVYVGSLQGANNYAMKGKFLSNASQGIIIVNEIGEIDIKRIDLQNV</sequence>
<dbReference type="SUPFAM" id="SSF56300">
    <property type="entry name" value="Metallo-dependent phosphatases"/>
    <property type="match status" value="1"/>
</dbReference>
<keyword evidence="2" id="KW-1185">Reference proteome</keyword>
<dbReference type="AlphaFoldDB" id="A0A559IEH6"/>
<evidence type="ECO:0000313" key="1">
    <source>
        <dbReference type="EMBL" id="TVX86064.1"/>
    </source>
</evidence>
<reference evidence="1 2" key="1">
    <citation type="submission" date="2019-07" db="EMBL/GenBank/DDBJ databases">
        <authorList>
            <person name="Kim J."/>
        </authorList>
    </citation>
    <scope>NUCLEOTIDE SEQUENCE [LARGE SCALE GENOMIC DNA]</scope>
    <source>
        <strain evidence="1 2">N4</strain>
    </source>
</reference>
<dbReference type="Gene3D" id="3.60.21.10">
    <property type="match status" value="1"/>
</dbReference>